<name>A0A1M6J0Z8_9FIRM</name>
<dbReference type="InterPro" id="IPR020546">
    <property type="entry name" value="ATP_synth_F1_dsu/esu_N"/>
</dbReference>
<dbReference type="GO" id="GO:0005886">
    <property type="term" value="C:plasma membrane"/>
    <property type="evidence" value="ECO:0007669"/>
    <property type="project" value="UniProtKB-SubCell"/>
</dbReference>
<keyword evidence="17" id="KW-1185">Reference proteome</keyword>
<dbReference type="SUPFAM" id="SSF46604">
    <property type="entry name" value="Epsilon subunit of F1F0-ATP synthase C-terminal domain"/>
    <property type="match status" value="1"/>
</dbReference>
<dbReference type="GO" id="GO:0005524">
    <property type="term" value="F:ATP binding"/>
    <property type="evidence" value="ECO:0007669"/>
    <property type="project" value="UniProtKB-UniRule"/>
</dbReference>
<organism evidence="16 17">
    <name type="scientific">Hespellia stercorisuis DSM 15480</name>
    <dbReference type="NCBI Taxonomy" id="1121950"/>
    <lineage>
        <taxon>Bacteria</taxon>
        <taxon>Bacillati</taxon>
        <taxon>Bacillota</taxon>
        <taxon>Clostridia</taxon>
        <taxon>Lachnospirales</taxon>
        <taxon>Lachnospiraceae</taxon>
        <taxon>Hespellia</taxon>
    </lineage>
</organism>
<comment type="function">
    <text evidence="1 11">Produces ATP from ADP in the presence of a proton gradient across the membrane.</text>
</comment>
<evidence type="ECO:0000256" key="6">
    <source>
        <dbReference type="ARBA" id="ARBA00022781"/>
    </source>
</evidence>
<dbReference type="STRING" id="1121950.SAMN02745243_00501"/>
<evidence type="ECO:0000256" key="9">
    <source>
        <dbReference type="ARBA" id="ARBA00023196"/>
    </source>
</evidence>
<dbReference type="OrthoDB" id="9804110at2"/>
<evidence type="ECO:0000259" key="14">
    <source>
        <dbReference type="Pfam" id="PF00401"/>
    </source>
</evidence>
<evidence type="ECO:0000256" key="13">
    <source>
        <dbReference type="SAM" id="Coils"/>
    </source>
</evidence>
<keyword evidence="8 11" id="KW-0472">Membrane</keyword>
<dbReference type="NCBIfam" id="TIGR01216">
    <property type="entry name" value="ATP_synt_epsi"/>
    <property type="match status" value="1"/>
</dbReference>
<dbReference type="GO" id="GO:0046933">
    <property type="term" value="F:proton-transporting ATP synthase activity, rotational mechanism"/>
    <property type="evidence" value="ECO:0007669"/>
    <property type="project" value="UniProtKB-UniRule"/>
</dbReference>
<dbReference type="Gene3D" id="2.60.15.10">
    <property type="entry name" value="F0F1 ATP synthase delta/epsilon subunit, N-terminal"/>
    <property type="match status" value="1"/>
</dbReference>
<dbReference type="AlphaFoldDB" id="A0A1M6J0Z8"/>
<gene>
    <name evidence="11" type="primary">atpC</name>
    <name evidence="16" type="ORF">SAMN02745243_00501</name>
</gene>
<dbReference type="FunFam" id="1.20.5.440:FF:000001">
    <property type="entry name" value="ATP synthase epsilon chain"/>
    <property type="match status" value="1"/>
</dbReference>
<evidence type="ECO:0000313" key="16">
    <source>
        <dbReference type="EMBL" id="SHJ40345.1"/>
    </source>
</evidence>
<reference evidence="16 17" key="1">
    <citation type="submission" date="2016-11" db="EMBL/GenBank/DDBJ databases">
        <authorList>
            <person name="Jaros S."/>
            <person name="Januszkiewicz K."/>
            <person name="Wedrychowicz H."/>
        </authorList>
    </citation>
    <scope>NUCLEOTIDE SEQUENCE [LARGE SCALE GENOMIC DNA]</scope>
    <source>
        <strain evidence="16 17">DSM 15480</strain>
    </source>
</reference>
<dbReference type="RefSeq" id="WP_073104535.1">
    <property type="nucleotide sequence ID" value="NZ_FQZY01000008.1"/>
</dbReference>
<evidence type="ECO:0000256" key="2">
    <source>
        <dbReference type="ARBA" id="ARBA00004202"/>
    </source>
</evidence>
<evidence type="ECO:0000256" key="8">
    <source>
        <dbReference type="ARBA" id="ARBA00023136"/>
    </source>
</evidence>
<comment type="similarity">
    <text evidence="3 11 12">Belongs to the ATPase epsilon chain family.</text>
</comment>
<dbReference type="Proteomes" id="UP000184301">
    <property type="component" value="Unassembled WGS sequence"/>
</dbReference>
<evidence type="ECO:0000256" key="3">
    <source>
        <dbReference type="ARBA" id="ARBA00005712"/>
    </source>
</evidence>
<dbReference type="GO" id="GO:0045259">
    <property type="term" value="C:proton-transporting ATP synthase complex"/>
    <property type="evidence" value="ECO:0007669"/>
    <property type="project" value="UniProtKB-KW"/>
</dbReference>
<sequence length="139" mass="15510">MAEFSLKIIASDRLFYEGKCEKLVIPAPDGEVGILANHENMVIAVTVGDARVQLPGGEWVDVAVGAGFAEVVNNRVILLVDTAEKPGEIDARRAEEAKERAEEQLRQKQSQQEYYQTQASLARAMNRLRISKEGQRWNL</sequence>
<keyword evidence="10 11" id="KW-0066">ATP synthesis</keyword>
<evidence type="ECO:0000256" key="11">
    <source>
        <dbReference type="HAMAP-Rule" id="MF_00530"/>
    </source>
</evidence>
<dbReference type="HAMAP" id="MF_00530">
    <property type="entry name" value="ATP_synth_epsil_bac"/>
    <property type="match status" value="1"/>
</dbReference>
<evidence type="ECO:0000256" key="4">
    <source>
        <dbReference type="ARBA" id="ARBA00022448"/>
    </source>
</evidence>
<keyword evidence="13" id="KW-0175">Coiled coil</keyword>
<proteinExistence type="inferred from homology"/>
<keyword evidence="6 11" id="KW-0375">Hydrogen ion transport</keyword>
<dbReference type="InterPro" id="IPR036771">
    <property type="entry name" value="ATPsynth_dsu/esu_N"/>
</dbReference>
<evidence type="ECO:0000313" key="17">
    <source>
        <dbReference type="Proteomes" id="UP000184301"/>
    </source>
</evidence>
<evidence type="ECO:0000256" key="10">
    <source>
        <dbReference type="ARBA" id="ARBA00023310"/>
    </source>
</evidence>
<evidence type="ECO:0000259" key="15">
    <source>
        <dbReference type="Pfam" id="PF02823"/>
    </source>
</evidence>
<keyword evidence="4 11" id="KW-0813">Transport</keyword>
<feature type="coiled-coil region" evidence="13">
    <location>
        <begin position="91"/>
        <end position="118"/>
    </location>
</feature>
<dbReference type="PANTHER" id="PTHR13822">
    <property type="entry name" value="ATP SYNTHASE DELTA/EPSILON CHAIN"/>
    <property type="match status" value="1"/>
</dbReference>
<keyword evidence="7 11" id="KW-0406">Ion transport</keyword>
<dbReference type="Pfam" id="PF00401">
    <property type="entry name" value="ATP-synt_DE"/>
    <property type="match status" value="1"/>
</dbReference>
<dbReference type="InterPro" id="IPR036794">
    <property type="entry name" value="ATP_F1_dsu/esu_C_sf"/>
</dbReference>
<dbReference type="CDD" id="cd12152">
    <property type="entry name" value="F1-ATPase_delta"/>
    <property type="match status" value="1"/>
</dbReference>
<keyword evidence="9 11" id="KW-0139">CF(1)</keyword>
<dbReference type="InterPro" id="IPR001469">
    <property type="entry name" value="ATP_synth_F1_dsu/esu"/>
</dbReference>
<accession>A0A1M6J0Z8</accession>
<dbReference type="Gene3D" id="1.20.5.440">
    <property type="entry name" value="ATP synthase delta/epsilon subunit, C-terminal domain"/>
    <property type="match status" value="1"/>
</dbReference>
<evidence type="ECO:0000256" key="5">
    <source>
        <dbReference type="ARBA" id="ARBA00022475"/>
    </source>
</evidence>
<dbReference type="EMBL" id="FQZY01000008">
    <property type="protein sequence ID" value="SHJ40345.1"/>
    <property type="molecule type" value="Genomic_DNA"/>
</dbReference>
<keyword evidence="5 11" id="KW-1003">Cell membrane</keyword>
<evidence type="ECO:0000256" key="1">
    <source>
        <dbReference type="ARBA" id="ARBA00003543"/>
    </source>
</evidence>
<feature type="domain" description="ATP synthase F1 complex delta/epsilon subunit N-terminal" evidence="15">
    <location>
        <begin position="4"/>
        <end position="83"/>
    </location>
</feature>
<dbReference type="SUPFAM" id="SSF51344">
    <property type="entry name" value="Epsilon subunit of F1F0-ATP synthase N-terminal domain"/>
    <property type="match status" value="1"/>
</dbReference>
<comment type="subunit">
    <text evidence="11 12">F-type ATPases have 2 components, CF(1) - the catalytic core - and CF(0) - the membrane proton channel. CF(1) has five subunits: alpha(3), beta(3), gamma(1), delta(1), epsilon(1). CF(0) has three main subunits: a, b and c.</text>
</comment>
<evidence type="ECO:0000256" key="7">
    <source>
        <dbReference type="ARBA" id="ARBA00023065"/>
    </source>
</evidence>
<evidence type="ECO:0000256" key="12">
    <source>
        <dbReference type="RuleBase" id="RU003656"/>
    </source>
</evidence>
<dbReference type="InterPro" id="IPR020547">
    <property type="entry name" value="ATP_synth_F1_esu_C"/>
</dbReference>
<comment type="subcellular location">
    <subcellularLocation>
        <location evidence="2 11">Cell membrane</location>
        <topology evidence="2 11">Peripheral membrane protein</topology>
    </subcellularLocation>
</comment>
<dbReference type="PANTHER" id="PTHR13822:SF10">
    <property type="entry name" value="ATP SYNTHASE EPSILON CHAIN, CHLOROPLASTIC"/>
    <property type="match status" value="1"/>
</dbReference>
<protein>
    <recommendedName>
        <fullName evidence="11">ATP synthase epsilon chain</fullName>
    </recommendedName>
    <alternativeName>
        <fullName evidence="11">ATP synthase F1 sector epsilon subunit</fullName>
    </alternativeName>
    <alternativeName>
        <fullName evidence="11">F-ATPase epsilon subunit</fullName>
    </alternativeName>
</protein>
<feature type="domain" description="ATP synthase epsilon subunit C-terminal" evidence="14">
    <location>
        <begin position="88"/>
        <end position="132"/>
    </location>
</feature>
<dbReference type="Pfam" id="PF02823">
    <property type="entry name" value="ATP-synt_DE_N"/>
    <property type="match status" value="1"/>
</dbReference>